<evidence type="ECO:0000313" key="2">
    <source>
        <dbReference type="EMBL" id="EHP84331.1"/>
    </source>
</evidence>
<dbReference type="PATRIC" id="fig|647171.4.peg.1638"/>
<dbReference type="EMBL" id="AGJL01000054">
    <property type="protein sequence ID" value="EHP84331.1"/>
    <property type="molecule type" value="Genomic_DNA"/>
</dbReference>
<sequence>MYANGDMGELPYTITYQNQYNLLELTDKTETDTSTTSTYKNQKTVKEEGTLTFKIVPNDLISINLKNITYPVGKINNLTILIKNNYKDANFIITIGKYYLGNNQKTIFIKKGETKEISFKIKINEMGIKEIPIKIYFDGNEINKNLTINVIGKAELVLTGVNVEGFGEKIITGDLSNIGTAPAKSVLISIKKTKNIIPKRPYENYFIGTLNPDDYGSFELHYQINGTVNEIPILITYRDEDNNLIKMEKNISISVENGQMSNNENYGSTGGFINYIIIGIGILFCIGVIYLMYRGFIKKNE</sequence>
<name>H1L0X1_9EURY</name>
<keyword evidence="1" id="KW-0812">Transmembrane</keyword>
<dbReference type="STRING" id="647171.MetfoDRAFT_1695"/>
<gene>
    <name evidence="2" type="ORF">MetfoDRAFT_1695</name>
</gene>
<comment type="caution">
    <text evidence="2">The sequence shown here is derived from an EMBL/GenBank/DDBJ whole genome shotgun (WGS) entry which is preliminary data.</text>
</comment>
<organism evidence="2 3">
    <name type="scientific">Methanotorris formicicus Mc-S-70</name>
    <dbReference type="NCBI Taxonomy" id="647171"/>
    <lineage>
        <taxon>Archaea</taxon>
        <taxon>Methanobacteriati</taxon>
        <taxon>Methanobacteriota</taxon>
        <taxon>Methanomada group</taxon>
        <taxon>Methanococci</taxon>
        <taxon>Methanococcales</taxon>
        <taxon>Methanocaldococcaceae</taxon>
        <taxon>Methanotorris</taxon>
    </lineage>
</organism>
<dbReference type="PANTHER" id="PTHR35902">
    <property type="entry name" value="S-LAYER DOMAIN-LIKE PROTEIN-RELATED"/>
    <property type="match status" value="1"/>
</dbReference>
<evidence type="ECO:0000256" key="1">
    <source>
        <dbReference type="SAM" id="Phobius"/>
    </source>
</evidence>
<keyword evidence="1" id="KW-0472">Membrane</keyword>
<protein>
    <recommendedName>
        <fullName evidence="4">CARDB domain-containing protein</fullName>
    </recommendedName>
</protein>
<dbReference type="Proteomes" id="UP000003706">
    <property type="component" value="Unassembled WGS sequence"/>
</dbReference>
<evidence type="ECO:0000313" key="3">
    <source>
        <dbReference type="Proteomes" id="UP000003706"/>
    </source>
</evidence>
<evidence type="ECO:0008006" key="4">
    <source>
        <dbReference type="Google" id="ProtNLM"/>
    </source>
</evidence>
<keyword evidence="1" id="KW-1133">Transmembrane helix</keyword>
<dbReference type="AlphaFoldDB" id="H1L0X1"/>
<reference evidence="2 3" key="1">
    <citation type="submission" date="2011-09" db="EMBL/GenBank/DDBJ databases">
        <title>The draft genome of Methanotorris formicicus Mc-S-70.</title>
        <authorList>
            <consortium name="US DOE Joint Genome Institute (JGI-PGF)"/>
            <person name="Lucas S."/>
            <person name="Han J."/>
            <person name="Lapidus A."/>
            <person name="Cheng J.-F."/>
            <person name="Goodwin L."/>
            <person name="Pitluck S."/>
            <person name="Peters L."/>
            <person name="Land M.L."/>
            <person name="Hauser L."/>
            <person name="Sieprawska-Lupa M."/>
            <person name="Takai K."/>
            <person name="Miyazaki J."/>
            <person name="Whitman W."/>
            <person name="Woyke T.J."/>
        </authorList>
    </citation>
    <scope>NUCLEOTIDE SEQUENCE [LARGE SCALE GENOMIC DNA]</scope>
    <source>
        <strain evidence="2 3">Mc-S-70</strain>
    </source>
</reference>
<accession>H1L0X1</accession>
<keyword evidence="3" id="KW-1185">Reference proteome</keyword>
<proteinExistence type="predicted"/>
<dbReference type="PANTHER" id="PTHR35902:SF3">
    <property type="entry name" value="NPCBM-ASSOCIATED, NEW3 DOMAIN OF ALPHA-GALACTOSIDASE"/>
    <property type="match status" value="1"/>
</dbReference>
<feature type="transmembrane region" description="Helical" evidence="1">
    <location>
        <begin position="272"/>
        <end position="293"/>
    </location>
</feature>